<dbReference type="Proteomes" id="UP000215374">
    <property type="component" value="Chromosome 1"/>
</dbReference>
<dbReference type="eggNOG" id="COG0265">
    <property type="taxonomic scope" value="Bacteria"/>
</dbReference>
<keyword evidence="3 5" id="KW-1133">Transmembrane helix</keyword>
<evidence type="ECO:0000313" key="9">
    <source>
        <dbReference type="Proteomes" id="UP000215374"/>
    </source>
</evidence>
<evidence type="ECO:0000313" key="8">
    <source>
        <dbReference type="Proteomes" id="UP000028780"/>
    </source>
</evidence>
<keyword evidence="7" id="KW-0645">Protease</keyword>
<dbReference type="PANTHER" id="PTHR43019:SF23">
    <property type="entry name" value="PROTEASE DO-LIKE 5, CHLOROPLASTIC"/>
    <property type="match status" value="1"/>
</dbReference>
<dbReference type="AlphaFoldDB" id="A0A076NH29"/>
<dbReference type="GO" id="GO:0009403">
    <property type="term" value="P:toxin biosynthetic process"/>
    <property type="evidence" value="ECO:0007669"/>
    <property type="project" value="InterPro"/>
</dbReference>
<dbReference type="GO" id="GO:0016020">
    <property type="term" value="C:membrane"/>
    <property type="evidence" value="ECO:0007669"/>
    <property type="project" value="UniProtKB-SubCell"/>
</dbReference>
<dbReference type="InterPro" id="IPR043504">
    <property type="entry name" value="Peptidase_S1_PA_chymotrypsin"/>
</dbReference>
<dbReference type="Proteomes" id="UP000028780">
    <property type="component" value="Chromosome"/>
</dbReference>
<dbReference type="GO" id="GO:0006508">
    <property type="term" value="P:proteolysis"/>
    <property type="evidence" value="ECO:0007669"/>
    <property type="project" value="UniProtKB-KW"/>
</dbReference>
<comment type="subcellular location">
    <subcellularLocation>
        <location evidence="1">Membrane</location>
        <topology evidence="1">Multi-pass membrane protein</topology>
    </subcellularLocation>
</comment>
<dbReference type="KEGG" id="cii:CIMIT_00960"/>
<dbReference type="PANTHER" id="PTHR43019">
    <property type="entry name" value="SERINE ENDOPROTEASE DEGS"/>
    <property type="match status" value="1"/>
</dbReference>
<feature type="transmembrane region" description="Helical" evidence="5">
    <location>
        <begin position="29"/>
        <end position="51"/>
    </location>
</feature>
<dbReference type="InterPro" id="IPR009003">
    <property type="entry name" value="Peptidase_S1_PA"/>
</dbReference>
<protein>
    <submittedName>
        <fullName evidence="6">Membrane protein</fullName>
    </submittedName>
    <submittedName>
        <fullName evidence="7">Trypsin-like serine protease</fullName>
        <ecNumber evidence="7">3.4.21.-</ecNumber>
    </submittedName>
</protein>
<organism evidence="6 8">
    <name type="scientific">Corynebacterium imitans</name>
    <dbReference type="NCBI Taxonomy" id="156978"/>
    <lineage>
        <taxon>Bacteria</taxon>
        <taxon>Bacillati</taxon>
        <taxon>Actinomycetota</taxon>
        <taxon>Actinomycetes</taxon>
        <taxon>Mycobacteriales</taxon>
        <taxon>Corynebacteriaceae</taxon>
        <taxon>Corynebacterium</taxon>
    </lineage>
</organism>
<gene>
    <name evidence="7" type="primary">htrA2</name>
    <name evidence="6" type="ORF">CIMIT_00960</name>
    <name evidence="7" type="ORF">SAMEA4535761_00258</name>
</gene>
<evidence type="ECO:0000256" key="5">
    <source>
        <dbReference type="SAM" id="Phobius"/>
    </source>
</evidence>
<feature type="transmembrane region" description="Helical" evidence="5">
    <location>
        <begin position="5"/>
        <end position="23"/>
    </location>
</feature>
<evidence type="ECO:0000256" key="1">
    <source>
        <dbReference type="ARBA" id="ARBA00004141"/>
    </source>
</evidence>
<dbReference type="SUPFAM" id="SSF50494">
    <property type="entry name" value="Trypsin-like serine proteases"/>
    <property type="match status" value="1"/>
</dbReference>
<dbReference type="InterPro" id="IPR047680">
    <property type="entry name" value="MarP-like"/>
</dbReference>
<proteinExistence type="predicted"/>
<dbReference type="EMBL" id="LT906467">
    <property type="protein sequence ID" value="SNV55574.1"/>
    <property type="molecule type" value="Genomic_DNA"/>
</dbReference>
<dbReference type="STRING" id="156978.CIMIT_00960"/>
<keyword evidence="7" id="KW-0378">Hydrolase</keyword>
<keyword evidence="2 5" id="KW-0812">Transmembrane</keyword>
<dbReference type="OrthoDB" id="9766361at2"/>
<dbReference type="EC" id="3.4.21.-" evidence="7"/>
<dbReference type="EMBL" id="CP009211">
    <property type="protein sequence ID" value="AIJ32673.1"/>
    <property type="molecule type" value="Genomic_DNA"/>
</dbReference>
<dbReference type="HOGENOM" id="CLU_043139_0_0_11"/>
<evidence type="ECO:0000313" key="6">
    <source>
        <dbReference type="EMBL" id="AIJ32673.1"/>
    </source>
</evidence>
<reference evidence="7 9" key="2">
    <citation type="submission" date="2017-06" db="EMBL/GenBank/DDBJ databases">
        <authorList>
            <consortium name="Pathogen Informatics"/>
        </authorList>
    </citation>
    <scope>NUCLEOTIDE SEQUENCE [LARGE SCALE GENOMIC DNA]</scope>
    <source>
        <strain evidence="7 9">NCTC13015</strain>
    </source>
</reference>
<accession>A0A076NH29</accession>
<sequence>MTGHAIVDVVAVVLILAAVISGWRQGLIAAIFTALGSVAGLVAGYFAALLAVNYVDGQGMRTIVFLSVVVVFVGLGNLAGSYAGDTLRPSARWLPARVLDSVAGAALQAIATALALWIVTVPLISGLPEQPSEALRQSRVLSLIDATIPESFVQLPAKMSSLLHETGMPPLVSPFRTDAANEVDAPNPDAVTPELVEASRPSVVHVVGDSQTCHHRLMGSGFVIAEDYVLTNAHVVAGTQSVSLDTVVGVKPADVVFYDPEVDIAVLHATSLGLPELQWAERELRHGSDAVVMGFPDSGPFAATAARVRNKLEISGPDIYTTGRIERSAYTIRGDVRQGNSGGPLLDTEGQVAGMIFGTATDVDETGYALTGAQVRERVGEVEKLATPVDTRSCVVG</sequence>
<dbReference type="Gene3D" id="2.40.10.10">
    <property type="entry name" value="Trypsin-like serine proteases"/>
    <property type="match status" value="2"/>
</dbReference>
<name>A0A076NH29_9CORY</name>
<reference evidence="6 8" key="1">
    <citation type="submission" date="2014-08" db="EMBL/GenBank/DDBJ databases">
        <title>Complete genome sequence of Corynebacterium imitans DSM 44264, isolated from a five-month-old boy with suspected pharyngeal diphtheria.</title>
        <authorList>
            <person name="Mollmann S."/>
            <person name="Albersmeier A."/>
            <person name="Ruckert C."/>
            <person name="Tauch A."/>
        </authorList>
    </citation>
    <scope>NUCLEOTIDE SEQUENCE [LARGE SCALE GENOMIC DNA]</scope>
    <source>
        <strain evidence="6 8">DSM 44264</strain>
    </source>
</reference>
<evidence type="ECO:0000256" key="3">
    <source>
        <dbReference type="ARBA" id="ARBA00022989"/>
    </source>
</evidence>
<dbReference type="RefSeq" id="WP_038587869.1">
    <property type="nucleotide sequence ID" value="NZ_CP009211.1"/>
</dbReference>
<evidence type="ECO:0000256" key="4">
    <source>
        <dbReference type="ARBA" id="ARBA00023136"/>
    </source>
</evidence>
<dbReference type="GO" id="GO:0008233">
    <property type="term" value="F:peptidase activity"/>
    <property type="evidence" value="ECO:0007669"/>
    <property type="project" value="UniProtKB-KW"/>
</dbReference>
<dbReference type="Pfam" id="PF02674">
    <property type="entry name" value="Colicin_V"/>
    <property type="match status" value="1"/>
</dbReference>
<feature type="transmembrane region" description="Helical" evidence="5">
    <location>
        <begin position="103"/>
        <end position="127"/>
    </location>
</feature>
<keyword evidence="8" id="KW-1185">Reference proteome</keyword>
<dbReference type="Pfam" id="PF13365">
    <property type="entry name" value="Trypsin_2"/>
    <property type="match status" value="1"/>
</dbReference>
<evidence type="ECO:0000313" key="7">
    <source>
        <dbReference type="EMBL" id="SNV55574.1"/>
    </source>
</evidence>
<dbReference type="NCBIfam" id="NF033740">
    <property type="entry name" value="MarP_fam_protase"/>
    <property type="match status" value="1"/>
</dbReference>
<dbReference type="InterPro" id="IPR003825">
    <property type="entry name" value="Colicin-V_CvpA"/>
</dbReference>
<evidence type="ECO:0000256" key="2">
    <source>
        <dbReference type="ARBA" id="ARBA00022692"/>
    </source>
</evidence>
<keyword evidence="4 5" id="KW-0472">Membrane</keyword>
<feature type="transmembrane region" description="Helical" evidence="5">
    <location>
        <begin position="63"/>
        <end position="83"/>
    </location>
</feature>